<dbReference type="STRING" id="1802389.A3C17_01170"/>
<evidence type="ECO:0000256" key="9">
    <source>
        <dbReference type="SAM" id="MobiDB-lite"/>
    </source>
</evidence>
<dbReference type="InterPro" id="IPR022801">
    <property type="entry name" value="Ribosomal_uS4"/>
</dbReference>
<dbReference type="Gene3D" id="1.10.1050.10">
    <property type="entry name" value="Ribosomal Protein S4 Delta 41, Chain A, domain 1"/>
    <property type="match status" value="1"/>
</dbReference>
<dbReference type="GO" id="GO:0019843">
    <property type="term" value="F:rRNA binding"/>
    <property type="evidence" value="ECO:0007669"/>
    <property type="project" value="UniProtKB-UniRule"/>
</dbReference>
<keyword evidence="4 7" id="KW-0689">Ribosomal protein</keyword>
<evidence type="ECO:0000256" key="7">
    <source>
        <dbReference type="HAMAP-Rule" id="MF_01306"/>
    </source>
</evidence>
<dbReference type="FunFam" id="3.10.290.10:FF:000001">
    <property type="entry name" value="30S ribosomal protein S4"/>
    <property type="match status" value="1"/>
</dbReference>
<dbReference type="HAMAP" id="MF_01306_B">
    <property type="entry name" value="Ribosomal_uS4_B"/>
    <property type="match status" value="1"/>
</dbReference>
<keyword evidence="5 7" id="KW-0687">Ribonucleoprotein</keyword>
<dbReference type="GO" id="GO:0042274">
    <property type="term" value="P:ribosomal small subunit biogenesis"/>
    <property type="evidence" value="ECO:0007669"/>
    <property type="project" value="TreeGrafter"/>
</dbReference>
<gene>
    <name evidence="7" type="primary">rpsD</name>
    <name evidence="12" type="ORF">A3C17_01170</name>
</gene>
<comment type="subunit">
    <text evidence="7">Part of the 30S ribosomal subunit. Contacts protein S5. The interaction surface between S4 and S5 is involved in control of translational fidelity.</text>
</comment>
<evidence type="ECO:0000256" key="8">
    <source>
        <dbReference type="RuleBase" id="RU003699"/>
    </source>
</evidence>
<dbReference type="Pfam" id="PF00163">
    <property type="entry name" value="Ribosomal_S4"/>
    <property type="match status" value="1"/>
</dbReference>
<evidence type="ECO:0000259" key="10">
    <source>
        <dbReference type="SMART" id="SM00363"/>
    </source>
</evidence>
<sequence length="205" mass="23532">MPKTKYGKISRRFGTPLSASPSIQKVLSRRSYGPGVQGPKQQQRRRTSTFGLQLNEKQKAKLLYDIREKQFRNYYLKAVRRKGNTEQFLVQELESRLDNVIFRMGFAKTRQQARQLVSHKFFAVNGKGVNIRSFEVRPGDEVSLRDTKTNKGLIAELKEYAGQRTIPSWLSTNPSVLSGRMLSVPEGEDLSGIFDPKLIIEFYSR</sequence>
<dbReference type="PROSITE" id="PS00632">
    <property type="entry name" value="RIBOSOMAL_S4"/>
    <property type="match status" value="1"/>
</dbReference>
<dbReference type="NCBIfam" id="NF003717">
    <property type="entry name" value="PRK05327.1"/>
    <property type="match status" value="1"/>
</dbReference>
<dbReference type="PROSITE" id="PS50889">
    <property type="entry name" value="S4"/>
    <property type="match status" value="1"/>
</dbReference>
<dbReference type="Proteomes" id="UP000177097">
    <property type="component" value="Unassembled WGS sequence"/>
</dbReference>
<evidence type="ECO:0000256" key="1">
    <source>
        <dbReference type="ARBA" id="ARBA00007465"/>
    </source>
</evidence>
<keyword evidence="2 7" id="KW-0699">rRNA-binding</keyword>
<dbReference type="SMART" id="SM01390">
    <property type="entry name" value="Ribosomal_S4"/>
    <property type="match status" value="1"/>
</dbReference>
<dbReference type="InterPro" id="IPR005709">
    <property type="entry name" value="Ribosomal_uS4_bac-type"/>
</dbReference>
<evidence type="ECO:0000313" key="12">
    <source>
        <dbReference type="EMBL" id="OGL71106.1"/>
    </source>
</evidence>
<organism evidence="12 13">
    <name type="scientific">Candidatus Uhrbacteria bacterium RIFCSPHIGHO2_02_FULL_53_13</name>
    <dbReference type="NCBI Taxonomy" id="1802389"/>
    <lineage>
        <taxon>Bacteria</taxon>
        <taxon>Candidatus Uhriibacteriota</taxon>
    </lineage>
</organism>
<dbReference type="SUPFAM" id="SSF55174">
    <property type="entry name" value="Alpha-L RNA-binding motif"/>
    <property type="match status" value="1"/>
</dbReference>
<feature type="domain" description="Small ribosomal subunit protein uS4 N-terminal" evidence="11">
    <location>
        <begin position="4"/>
        <end position="94"/>
    </location>
</feature>
<keyword evidence="3 7" id="KW-0694">RNA-binding</keyword>
<dbReference type="AlphaFoldDB" id="A0A1F7TYV2"/>
<dbReference type="CDD" id="cd00165">
    <property type="entry name" value="S4"/>
    <property type="match status" value="1"/>
</dbReference>
<evidence type="ECO:0000256" key="3">
    <source>
        <dbReference type="ARBA" id="ARBA00022884"/>
    </source>
</evidence>
<dbReference type="EMBL" id="MGDX01000017">
    <property type="protein sequence ID" value="OGL71106.1"/>
    <property type="molecule type" value="Genomic_DNA"/>
</dbReference>
<dbReference type="GO" id="GO:0006412">
    <property type="term" value="P:translation"/>
    <property type="evidence" value="ECO:0007669"/>
    <property type="project" value="UniProtKB-UniRule"/>
</dbReference>
<dbReference type="GO" id="GO:0003735">
    <property type="term" value="F:structural constituent of ribosome"/>
    <property type="evidence" value="ECO:0007669"/>
    <property type="project" value="InterPro"/>
</dbReference>
<proteinExistence type="inferred from homology"/>
<dbReference type="InterPro" id="IPR001912">
    <property type="entry name" value="Ribosomal_uS4_N"/>
</dbReference>
<comment type="function">
    <text evidence="7">With S5 and S12 plays an important role in translational accuracy.</text>
</comment>
<dbReference type="SMART" id="SM00363">
    <property type="entry name" value="S4"/>
    <property type="match status" value="1"/>
</dbReference>
<accession>A0A1F7TYV2</accession>
<dbReference type="Gene3D" id="3.10.290.10">
    <property type="entry name" value="RNA-binding S4 domain"/>
    <property type="match status" value="1"/>
</dbReference>
<dbReference type="InterPro" id="IPR036986">
    <property type="entry name" value="S4_RNA-bd_sf"/>
</dbReference>
<evidence type="ECO:0000313" key="13">
    <source>
        <dbReference type="Proteomes" id="UP000177097"/>
    </source>
</evidence>
<dbReference type="InterPro" id="IPR018079">
    <property type="entry name" value="Ribosomal_uS4_CS"/>
</dbReference>
<evidence type="ECO:0000256" key="4">
    <source>
        <dbReference type="ARBA" id="ARBA00022980"/>
    </source>
</evidence>
<evidence type="ECO:0000256" key="5">
    <source>
        <dbReference type="ARBA" id="ARBA00023274"/>
    </source>
</evidence>
<dbReference type="PANTHER" id="PTHR11831">
    <property type="entry name" value="30S 40S RIBOSOMAL PROTEIN"/>
    <property type="match status" value="1"/>
</dbReference>
<dbReference type="GO" id="GO:0015935">
    <property type="term" value="C:small ribosomal subunit"/>
    <property type="evidence" value="ECO:0007669"/>
    <property type="project" value="InterPro"/>
</dbReference>
<feature type="domain" description="RNA-binding S4" evidence="10">
    <location>
        <begin position="95"/>
        <end position="158"/>
    </location>
</feature>
<dbReference type="NCBIfam" id="TIGR01017">
    <property type="entry name" value="rpsD_bact"/>
    <property type="match status" value="1"/>
</dbReference>
<dbReference type="Pfam" id="PF01479">
    <property type="entry name" value="S4"/>
    <property type="match status" value="1"/>
</dbReference>
<evidence type="ECO:0000256" key="6">
    <source>
        <dbReference type="ARBA" id="ARBA00035254"/>
    </source>
</evidence>
<comment type="caution">
    <text evidence="12">The sequence shown here is derived from an EMBL/GenBank/DDBJ whole genome shotgun (WGS) entry which is preliminary data.</text>
</comment>
<reference evidence="12 13" key="1">
    <citation type="journal article" date="2016" name="Nat. Commun.">
        <title>Thousands of microbial genomes shed light on interconnected biogeochemical processes in an aquifer system.</title>
        <authorList>
            <person name="Anantharaman K."/>
            <person name="Brown C.T."/>
            <person name="Hug L.A."/>
            <person name="Sharon I."/>
            <person name="Castelle C.J."/>
            <person name="Probst A.J."/>
            <person name="Thomas B.C."/>
            <person name="Singh A."/>
            <person name="Wilkins M.J."/>
            <person name="Karaoz U."/>
            <person name="Brodie E.L."/>
            <person name="Williams K.H."/>
            <person name="Hubbard S.S."/>
            <person name="Banfield J.F."/>
        </authorList>
    </citation>
    <scope>NUCLEOTIDE SEQUENCE [LARGE SCALE GENOMIC DNA]</scope>
</reference>
<evidence type="ECO:0000256" key="2">
    <source>
        <dbReference type="ARBA" id="ARBA00022730"/>
    </source>
</evidence>
<feature type="region of interest" description="Disordered" evidence="9">
    <location>
        <begin position="1"/>
        <end position="20"/>
    </location>
</feature>
<dbReference type="PANTHER" id="PTHR11831:SF4">
    <property type="entry name" value="SMALL RIBOSOMAL SUBUNIT PROTEIN US4M"/>
    <property type="match status" value="1"/>
</dbReference>
<name>A0A1F7TYV2_9BACT</name>
<evidence type="ECO:0000259" key="11">
    <source>
        <dbReference type="SMART" id="SM01390"/>
    </source>
</evidence>
<protein>
    <recommendedName>
        <fullName evidence="6 7">Small ribosomal subunit protein uS4</fullName>
    </recommendedName>
</protein>
<feature type="compositionally biased region" description="Basic residues" evidence="9">
    <location>
        <begin position="1"/>
        <end position="11"/>
    </location>
</feature>
<comment type="function">
    <text evidence="7">One of the primary rRNA binding proteins, it binds directly to 16S rRNA where it nucleates assembly of the body of the 30S subunit.</text>
</comment>
<comment type="similarity">
    <text evidence="1 7 8">Belongs to the universal ribosomal protein uS4 family.</text>
</comment>
<dbReference type="InterPro" id="IPR002942">
    <property type="entry name" value="S4_RNA-bd"/>
</dbReference>